<dbReference type="InterPro" id="IPR029058">
    <property type="entry name" value="AB_hydrolase_fold"/>
</dbReference>
<dbReference type="RefSeq" id="WP_089243259.1">
    <property type="nucleotide sequence ID" value="NZ_FZOW01000002.1"/>
</dbReference>
<dbReference type="SMART" id="SM01110">
    <property type="entry name" value="Cutinase"/>
    <property type="match status" value="1"/>
</dbReference>
<dbReference type="STRING" id="398843.A3K89_04025"/>
<dbReference type="Gene3D" id="3.40.50.1820">
    <property type="entry name" value="alpha/beta hydrolase"/>
    <property type="match status" value="1"/>
</dbReference>
<feature type="compositionally biased region" description="Low complexity" evidence="5">
    <location>
        <begin position="425"/>
        <end position="441"/>
    </location>
</feature>
<evidence type="ECO:0000313" key="8">
    <source>
        <dbReference type="Proteomes" id="UP000198327"/>
    </source>
</evidence>
<feature type="compositionally biased region" description="Low complexity" evidence="5">
    <location>
        <begin position="30"/>
        <end position="49"/>
    </location>
</feature>
<comment type="similarity">
    <text evidence="1">Belongs to the cutinase family.</text>
</comment>
<evidence type="ECO:0000256" key="2">
    <source>
        <dbReference type="ARBA" id="ARBA00022487"/>
    </source>
</evidence>
<evidence type="ECO:0000313" key="7">
    <source>
        <dbReference type="EMBL" id="SNS39427.1"/>
    </source>
</evidence>
<dbReference type="InterPro" id="IPR000675">
    <property type="entry name" value="Cutinase/axe"/>
</dbReference>
<dbReference type="PANTHER" id="PTHR33630">
    <property type="entry name" value="CUTINASE RV1984C-RELATED-RELATED"/>
    <property type="match status" value="1"/>
</dbReference>
<keyword evidence="6" id="KW-0732">Signal</keyword>
<keyword evidence="3" id="KW-0378">Hydrolase</keyword>
<dbReference type="GO" id="GO:0052689">
    <property type="term" value="F:carboxylic ester hydrolase activity"/>
    <property type="evidence" value="ECO:0007669"/>
    <property type="project" value="UniProtKB-KW"/>
</dbReference>
<sequence length="506" mass="53378">MRSRLRAGSLLSATVALAATVLLVASPAVSAAPDSGSSASGSSGTGSSDEPNIDPNNYAQECPDVLLLAVSGATDSDADRDPLNEEPRSVASNWVGNVTLPVGQTNAGSPGAVGWLYVPYPSTYGVGVLSDVETYQQSVVDGVASTNRLLDEYKTKCGDATKFVLLGYSVGGEVVERAALELGHRDPNALVTGDDIAGVVMIGAPYRPAGVPNFDEPGPSGGGFQGQAPRDYGTLNDKVTWSCRPYDLACDAPDNILALNLALGVLGQMRLTVLNPLQTVSDFGRTVASIATRAIIDIATNKDWLESDETLLEVLLKVSDQSYDVDEAAAVDALSPDQLLADLNWAMGPGAETVRNKLRAEGEGLVENNKGIVDVVVEPYIFIGFLQHLFYWNNNPNDDREWESEKIVAWITDLAKTERERKAAENAAAENTAAENAAPAEDAVTVEPLPETTSAPRIVPAPGTETRDSDLGAFLESLGIVPEGTFPPHYSEVPEVSDTAPQPVQG</sequence>
<evidence type="ECO:0000256" key="6">
    <source>
        <dbReference type="SAM" id="SignalP"/>
    </source>
</evidence>
<feature type="region of interest" description="Disordered" evidence="5">
    <location>
        <begin position="421"/>
        <end position="469"/>
    </location>
</feature>
<feature type="region of interest" description="Disordered" evidence="5">
    <location>
        <begin position="30"/>
        <end position="57"/>
    </location>
</feature>
<proteinExistence type="inferred from homology"/>
<keyword evidence="4" id="KW-1015">Disulfide bond</keyword>
<gene>
    <name evidence="7" type="ORF">SAMN05421642_102193</name>
</gene>
<dbReference type="AlphaFoldDB" id="A0A239E489"/>
<dbReference type="Pfam" id="PF01083">
    <property type="entry name" value="Cutinase"/>
    <property type="match status" value="1"/>
</dbReference>
<feature type="signal peptide" evidence="6">
    <location>
        <begin position="1"/>
        <end position="31"/>
    </location>
</feature>
<dbReference type="SUPFAM" id="SSF53474">
    <property type="entry name" value="alpha/beta-Hydrolases"/>
    <property type="match status" value="1"/>
</dbReference>
<organism evidence="7 8">
    <name type="scientific">Rhodococcoides kyotonense</name>
    <dbReference type="NCBI Taxonomy" id="398843"/>
    <lineage>
        <taxon>Bacteria</taxon>
        <taxon>Bacillati</taxon>
        <taxon>Actinomycetota</taxon>
        <taxon>Actinomycetes</taxon>
        <taxon>Mycobacteriales</taxon>
        <taxon>Nocardiaceae</taxon>
        <taxon>Rhodococcoides</taxon>
    </lineage>
</organism>
<dbReference type="Proteomes" id="UP000198327">
    <property type="component" value="Unassembled WGS sequence"/>
</dbReference>
<evidence type="ECO:0000256" key="1">
    <source>
        <dbReference type="ARBA" id="ARBA00007534"/>
    </source>
</evidence>
<accession>A0A239E489</accession>
<evidence type="ECO:0000256" key="3">
    <source>
        <dbReference type="ARBA" id="ARBA00022801"/>
    </source>
</evidence>
<reference evidence="8" key="1">
    <citation type="submission" date="2017-06" db="EMBL/GenBank/DDBJ databases">
        <authorList>
            <person name="Varghese N."/>
            <person name="Submissions S."/>
        </authorList>
    </citation>
    <scope>NUCLEOTIDE SEQUENCE [LARGE SCALE GENOMIC DNA]</scope>
    <source>
        <strain evidence="8">JCM 23211</strain>
    </source>
</reference>
<keyword evidence="8" id="KW-1185">Reference proteome</keyword>
<dbReference type="EMBL" id="FZOW01000002">
    <property type="protein sequence ID" value="SNS39427.1"/>
    <property type="molecule type" value="Genomic_DNA"/>
</dbReference>
<dbReference type="PANTHER" id="PTHR33630:SF9">
    <property type="entry name" value="CUTINASE 4"/>
    <property type="match status" value="1"/>
</dbReference>
<feature type="chain" id="PRO_5012376183" evidence="6">
    <location>
        <begin position="32"/>
        <end position="506"/>
    </location>
</feature>
<dbReference type="OrthoDB" id="4480554at2"/>
<name>A0A239E489_9NOCA</name>
<keyword evidence="2" id="KW-0719">Serine esterase</keyword>
<evidence type="ECO:0000256" key="5">
    <source>
        <dbReference type="SAM" id="MobiDB-lite"/>
    </source>
</evidence>
<evidence type="ECO:0000256" key="4">
    <source>
        <dbReference type="ARBA" id="ARBA00023157"/>
    </source>
</evidence>
<feature type="region of interest" description="Disordered" evidence="5">
    <location>
        <begin position="483"/>
        <end position="506"/>
    </location>
</feature>
<protein>
    <submittedName>
        <fullName evidence="7">Cutinase</fullName>
    </submittedName>
</protein>